<dbReference type="Gene3D" id="3.40.630.30">
    <property type="match status" value="1"/>
</dbReference>
<dbReference type="AlphaFoldDB" id="A0A3B0YPT1"/>
<dbReference type="InterPro" id="IPR051531">
    <property type="entry name" value="N-acetyltransferase"/>
</dbReference>
<dbReference type="PANTHER" id="PTHR43792">
    <property type="entry name" value="GNAT FAMILY, PUTATIVE (AFU_ORTHOLOGUE AFUA_3G00765)-RELATED-RELATED"/>
    <property type="match status" value="1"/>
</dbReference>
<protein>
    <submittedName>
        <fullName evidence="2">Acetyltransferase, GNAT family</fullName>
    </submittedName>
</protein>
<name>A0A3B0YPT1_9ZZZZ</name>
<evidence type="ECO:0000259" key="1">
    <source>
        <dbReference type="PROSITE" id="PS51186"/>
    </source>
</evidence>
<evidence type="ECO:0000313" key="2">
    <source>
        <dbReference type="EMBL" id="VAW70874.1"/>
    </source>
</evidence>
<dbReference type="InterPro" id="IPR016181">
    <property type="entry name" value="Acyl_CoA_acyltransferase"/>
</dbReference>
<gene>
    <name evidence="2" type="ORF">MNBD_GAMMA12-330</name>
</gene>
<dbReference type="SUPFAM" id="SSF55729">
    <property type="entry name" value="Acyl-CoA N-acyltransferases (Nat)"/>
    <property type="match status" value="1"/>
</dbReference>
<accession>A0A3B0YPT1</accession>
<sequence>MGEVIEIETERLILRQWREDDKNLFAKLNADPKVMQYYPDVLSAEQSNELASKCLDLVAKNGWGFWALETISDNRFIGFTGLNQPDYELPVDSCVEIGWRLSSDVWGHGFATEAAKACLNFAFENLVLDEVYAFSSVANQRSRAVMERLHMINLNTNFNHPLLAGHDELQEHVLYKIELQQWRDVKQ</sequence>
<dbReference type="PROSITE" id="PS51186">
    <property type="entry name" value="GNAT"/>
    <property type="match status" value="1"/>
</dbReference>
<dbReference type="InterPro" id="IPR000182">
    <property type="entry name" value="GNAT_dom"/>
</dbReference>
<organism evidence="2">
    <name type="scientific">hydrothermal vent metagenome</name>
    <dbReference type="NCBI Taxonomy" id="652676"/>
    <lineage>
        <taxon>unclassified sequences</taxon>
        <taxon>metagenomes</taxon>
        <taxon>ecological metagenomes</taxon>
    </lineage>
</organism>
<feature type="domain" description="N-acetyltransferase" evidence="1">
    <location>
        <begin position="12"/>
        <end position="184"/>
    </location>
</feature>
<dbReference type="GO" id="GO:0016747">
    <property type="term" value="F:acyltransferase activity, transferring groups other than amino-acyl groups"/>
    <property type="evidence" value="ECO:0007669"/>
    <property type="project" value="InterPro"/>
</dbReference>
<keyword evidence="2" id="KW-0808">Transferase</keyword>
<dbReference type="Pfam" id="PF13302">
    <property type="entry name" value="Acetyltransf_3"/>
    <property type="match status" value="1"/>
</dbReference>
<reference evidence="2" key="1">
    <citation type="submission" date="2018-06" db="EMBL/GenBank/DDBJ databases">
        <authorList>
            <person name="Zhirakovskaya E."/>
        </authorList>
    </citation>
    <scope>NUCLEOTIDE SEQUENCE</scope>
</reference>
<dbReference type="EMBL" id="UOFL01000003">
    <property type="protein sequence ID" value="VAW70874.1"/>
    <property type="molecule type" value="Genomic_DNA"/>
</dbReference>
<dbReference type="PANTHER" id="PTHR43792:SF1">
    <property type="entry name" value="N-ACETYLTRANSFERASE DOMAIN-CONTAINING PROTEIN"/>
    <property type="match status" value="1"/>
</dbReference>
<proteinExistence type="predicted"/>